<protein>
    <recommendedName>
        <fullName evidence="3">Ribosomal protein L20</fullName>
    </recommendedName>
</protein>
<evidence type="ECO:0000313" key="1">
    <source>
        <dbReference type="EMBL" id="KAL0128488.1"/>
    </source>
</evidence>
<comment type="caution">
    <text evidence="1">The sequence shown here is derived from an EMBL/GenBank/DDBJ whole genome shotgun (WGS) entry which is preliminary data.</text>
</comment>
<gene>
    <name evidence="1" type="ORF">PUN28_003657</name>
</gene>
<dbReference type="AlphaFoldDB" id="A0AAW2GKE8"/>
<dbReference type="Proteomes" id="UP001430953">
    <property type="component" value="Unassembled WGS sequence"/>
</dbReference>
<dbReference type="EMBL" id="JADYXP020000003">
    <property type="protein sequence ID" value="KAL0128488.1"/>
    <property type="molecule type" value="Genomic_DNA"/>
</dbReference>
<reference evidence="1 2" key="1">
    <citation type="submission" date="2023-03" db="EMBL/GenBank/DDBJ databases">
        <title>High recombination rates correlate with genetic variation in Cardiocondyla obscurior ants.</title>
        <authorList>
            <person name="Errbii M."/>
        </authorList>
    </citation>
    <scope>NUCLEOTIDE SEQUENCE [LARGE SCALE GENOMIC DNA]</scope>
    <source>
        <strain evidence="1">Alpha-2009</strain>
        <tissue evidence="1">Whole body</tissue>
    </source>
</reference>
<organism evidence="1 2">
    <name type="scientific">Cardiocondyla obscurior</name>
    <dbReference type="NCBI Taxonomy" id="286306"/>
    <lineage>
        <taxon>Eukaryota</taxon>
        <taxon>Metazoa</taxon>
        <taxon>Ecdysozoa</taxon>
        <taxon>Arthropoda</taxon>
        <taxon>Hexapoda</taxon>
        <taxon>Insecta</taxon>
        <taxon>Pterygota</taxon>
        <taxon>Neoptera</taxon>
        <taxon>Endopterygota</taxon>
        <taxon>Hymenoptera</taxon>
        <taxon>Apocrita</taxon>
        <taxon>Aculeata</taxon>
        <taxon>Formicoidea</taxon>
        <taxon>Formicidae</taxon>
        <taxon>Myrmicinae</taxon>
        <taxon>Cardiocondyla</taxon>
    </lineage>
</organism>
<accession>A0AAW2GKE8</accession>
<keyword evidence="2" id="KW-1185">Reference proteome</keyword>
<proteinExistence type="predicted"/>
<name>A0AAW2GKE8_9HYME</name>
<evidence type="ECO:0000313" key="2">
    <source>
        <dbReference type="Proteomes" id="UP001430953"/>
    </source>
</evidence>
<sequence>MLRNRRARSSYIAKNAAGMDSGGACDWRSACVLEYVRCARGNHKRGFARQSRAVLASRRANRIPLPIKERVMAAIGRSREIAERRFCNLEKKFGRDAALKKKYVKFIDEYINGHRKNVSPDSIACISDALATNRLARIAEFPVINF</sequence>
<evidence type="ECO:0008006" key="3">
    <source>
        <dbReference type="Google" id="ProtNLM"/>
    </source>
</evidence>